<keyword evidence="2" id="KW-1185">Reference proteome</keyword>
<feature type="non-terminal residue" evidence="1">
    <location>
        <position position="89"/>
    </location>
</feature>
<reference evidence="1" key="2">
    <citation type="journal article" date="2022" name="New Phytol.">
        <title>Evolutionary transition to the ectomycorrhizal habit in the genomes of a hyperdiverse lineage of mushroom-forming fungi.</title>
        <authorList>
            <person name="Looney B."/>
            <person name="Miyauchi S."/>
            <person name="Morin E."/>
            <person name="Drula E."/>
            <person name="Courty P.E."/>
            <person name="Kohler A."/>
            <person name="Kuo A."/>
            <person name="LaButti K."/>
            <person name="Pangilinan J."/>
            <person name="Lipzen A."/>
            <person name="Riley R."/>
            <person name="Andreopoulos W."/>
            <person name="He G."/>
            <person name="Johnson J."/>
            <person name="Nolan M."/>
            <person name="Tritt A."/>
            <person name="Barry K.W."/>
            <person name="Grigoriev I.V."/>
            <person name="Nagy L.G."/>
            <person name="Hibbett D."/>
            <person name="Henrissat B."/>
            <person name="Matheny P.B."/>
            <person name="Labbe J."/>
            <person name="Martin F.M."/>
        </authorList>
    </citation>
    <scope>NUCLEOTIDE SEQUENCE</scope>
    <source>
        <strain evidence="1">HHB10654</strain>
    </source>
</reference>
<evidence type="ECO:0000313" key="2">
    <source>
        <dbReference type="Proteomes" id="UP000814140"/>
    </source>
</evidence>
<name>A0ACB8SHC1_9AGAM</name>
<dbReference type="EMBL" id="MU277277">
    <property type="protein sequence ID" value="KAI0055835.1"/>
    <property type="molecule type" value="Genomic_DNA"/>
</dbReference>
<evidence type="ECO:0000313" key="1">
    <source>
        <dbReference type="EMBL" id="KAI0055835.1"/>
    </source>
</evidence>
<feature type="non-terminal residue" evidence="1">
    <location>
        <position position="1"/>
    </location>
</feature>
<comment type="caution">
    <text evidence="1">The sequence shown here is derived from an EMBL/GenBank/DDBJ whole genome shotgun (WGS) entry which is preliminary data.</text>
</comment>
<accession>A0ACB8SHC1</accession>
<dbReference type="Proteomes" id="UP000814140">
    <property type="component" value="Unassembled WGS sequence"/>
</dbReference>
<sequence>LPSEPFLICALLVAVILHVICGVSSVHSHLVLHGFRAAIAGALVFQRPGWAPDEVQAFRSQITNSMPGDIRTALSKFQLDPEIVFYACC</sequence>
<gene>
    <name evidence="1" type="ORF">BV25DRAFT_1761949</name>
</gene>
<protein>
    <submittedName>
        <fullName evidence="1">Uncharacterized protein</fullName>
    </submittedName>
</protein>
<proteinExistence type="predicted"/>
<organism evidence="1 2">
    <name type="scientific">Artomyces pyxidatus</name>
    <dbReference type="NCBI Taxonomy" id="48021"/>
    <lineage>
        <taxon>Eukaryota</taxon>
        <taxon>Fungi</taxon>
        <taxon>Dikarya</taxon>
        <taxon>Basidiomycota</taxon>
        <taxon>Agaricomycotina</taxon>
        <taxon>Agaricomycetes</taxon>
        <taxon>Russulales</taxon>
        <taxon>Auriscalpiaceae</taxon>
        <taxon>Artomyces</taxon>
    </lineage>
</organism>
<reference evidence="1" key="1">
    <citation type="submission" date="2021-03" db="EMBL/GenBank/DDBJ databases">
        <authorList>
            <consortium name="DOE Joint Genome Institute"/>
            <person name="Ahrendt S."/>
            <person name="Looney B.P."/>
            <person name="Miyauchi S."/>
            <person name="Morin E."/>
            <person name="Drula E."/>
            <person name="Courty P.E."/>
            <person name="Chicoki N."/>
            <person name="Fauchery L."/>
            <person name="Kohler A."/>
            <person name="Kuo A."/>
            <person name="Labutti K."/>
            <person name="Pangilinan J."/>
            <person name="Lipzen A."/>
            <person name="Riley R."/>
            <person name="Andreopoulos W."/>
            <person name="He G."/>
            <person name="Johnson J."/>
            <person name="Barry K.W."/>
            <person name="Grigoriev I.V."/>
            <person name="Nagy L."/>
            <person name="Hibbett D."/>
            <person name="Henrissat B."/>
            <person name="Matheny P.B."/>
            <person name="Labbe J."/>
            <person name="Martin F."/>
        </authorList>
    </citation>
    <scope>NUCLEOTIDE SEQUENCE</scope>
    <source>
        <strain evidence="1">HHB10654</strain>
    </source>
</reference>